<evidence type="ECO:0000256" key="1">
    <source>
        <dbReference type="SAM" id="MobiDB-lite"/>
    </source>
</evidence>
<proteinExistence type="predicted"/>
<protein>
    <submittedName>
        <fullName evidence="2">Uncharacterized protein</fullName>
    </submittedName>
</protein>
<evidence type="ECO:0000313" key="2">
    <source>
        <dbReference type="EMBL" id="KAK2143349.1"/>
    </source>
</evidence>
<organism evidence="2 3">
    <name type="scientific">Paralvinella palmiformis</name>
    <dbReference type="NCBI Taxonomy" id="53620"/>
    <lineage>
        <taxon>Eukaryota</taxon>
        <taxon>Metazoa</taxon>
        <taxon>Spiralia</taxon>
        <taxon>Lophotrochozoa</taxon>
        <taxon>Annelida</taxon>
        <taxon>Polychaeta</taxon>
        <taxon>Sedentaria</taxon>
        <taxon>Canalipalpata</taxon>
        <taxon>Terebellida</taxon>
        <taxon>Terebelliformia</taxon>
        <taxon>Alvinellidae</taxon>
        <taxon>Paralvinella</taxon>
    </lineage>
</organism>
<dbReference type="AlphaFoldDB" id="A0AAD9MUD5"/>
<reference evidence="2" key="1">
    <citation type="journal article" date="2023" name="Mol. Biol. Evol.">
        <title>Third-Generation Sequencing Reveals the Adaptive Role of the Epigenome in Three Deep-Sea Polychaetes.</title>
        <authorList>
            <person name="Perez M."/>
            <person name="Aroh O."/>
            <person name="Sun Y."/>
            <person name="Lan Y."/>
            <person name="Juniper S.K."/>
            <person name="Young C.R."/>
            <person name="Angers B."/>
            <person name="Qian P.Y."/>
        </authorList>
    </citation>
    <scope>NUCLEOTIDE SEQUENCE</scope>
    <source>
        <strain evidence="2">P08H-3</strain>
    </source>
</reference>
<feature type="region of interest" description="Disordered" evidence="1">
    <location>
        <begin position="99"/>
        <end position="131"/>
    </location>
</feature>
<evidence type="ECO:0000313" key="3">
    <source>
        <dbReference type="Proteomes" id="UP001208570"/>
    </source>
</evidence>
<dbReference type="Proteomes" id="UP001208570">
    <property type="component" value="Unassembled WGS sequence"/>
</dbReference>
<dbReference type="EMBL" id="JAODUP010000852">
    <property type="protein sequence ID" value="KAK2143349.1"/>
    <property type="molecule type" value="Genomic_DNA"/>
</dbReference>
<feature type="compositionally biased region" description="Basic and acidic residues" evidence="1">
    <location>
        <begin position="115"/>
        <end position="131"/>
    </location>
</feature>
<comment type="caution">
    <text evidence="2">The sequence shown here is derived from an EMBL/GenBank/DDBJ whole genome shotgun (WGS) entry which is preliminary data.</text>
</comment>
<name>A0AAD9MUD5_9ANNE</name>
<keyword evidence="3" id="KW-1185">Reference proteome</keyword>
<sequence length="131" mass="14316">MAPDAKLAVRFPLSLARVECRQYSELVSTCHPLTGQVSSTHSAGVRQSPGIGCFSQSFVRPALAVKFRVRCFTGPSGQHSALEMAVGLTRTRRGHRCGSSYGESNYLRSPTAPRRVHDSGGDHRIEANDWM</sequence>
<gene>
    <name evidence="2" type="ORF">LSH36_852g01034</name>
</gene>
<accession>A0AAD9MUD5</accession>